<dbReference type="Proteomes" id="UP001552299">
    <property type="component" value="Unassembled WGS sequence"/>
</dbReference>
<organism evidence="1 2">
    <name type="scientific">Dendrobium thyrsiflorum</name>
    <name type="common">Pinecone-like raceme dendrobium</name>
    <name type="synonym">Orchid</name>
    <dbReference type="NCBI Taxonomy" id="117978"/>
    <lineage>
        <taxon>Eukaryota</taxon>
        <taxon>Viridiplantae</taxon>
        <taxon>Streptophyta</taxon>
        <taxon>Embryophyta</taxon>
        <taxon>Tracheophyta</taxon>
        <taxon>Spermatophyta</taxon>
        <taxon>Magnoliopsida</taxon>
        <taxon>Liliopsida</taxon>
        <taxon>Asparagales</taxon>
        <taxon>Orchidaceae</taxon>
        <taxon>Epidendroideae</taxon>
        <taxon>Malaxideae</taxon>
        <taxon>Dendrobiinae</taxon>
        <taxon>Dendrobium</taxon>
    </lineage>
</organism>
<name>A0ABD0UTR1_DENTH</name>
<proteinExistence type="predicted"/>
<sequence>MADPEVDHGFVDDANGRTNILRSPFFDPYPGWDLTVDDYINRISYQLARSIEEHLPSGCWTIVGRRPPSPPPTPPSPSPRIVGAVYLGLISFIQRNLFPLQKSEFPKPSSPLSSFPTRTPSSPFLQAHSSPLFPPLLAHGHPSLFFSLLQPNHEWRIQKLITDSLTTPTGEPTSYDHDSSIPIQDFLPTSSIHRRAPTVRRLDNRGPPTTLTASNASFAITKDRQCRLPWIDFIPCVVLPPPPTLDVGECLWTPRFISSIKNIY</sequence>
<keyword evidence="2" id="KW-1185">Reference proteome</keyword>
<reference evidence="1 2" key="1">
    <citation type="journal article" date="2024" name="Plant Biotechnol. J.">
        <title>Dendrobium thyrsiflorum genome and its molecular insights into genes involved in important horticultural traits.</title>
        <authorList>
            <person name="Chen B."/>
            <person name="Wang J.Y."/>
            <person name="Zheng P.J."/>
            <person name="Li K.L."/>
            <person name="Liang Y.M."/>
            <person name="Chen X.F."/>
            <person name="Zhang C."/>
            <person name="Zhao X."/>
            <person name="He X."/>
            <person name="Zhang G.Q."/>
            <person name="Liu Z.J."/>
            <person name="Xu Q."/>
        </authorList>
    </citation>
    <scope>NUCLEOTIDE SEQUENCE [LARGE SCALE GENOMIC DNA]</scope>
    <source>
        <strain evidence="1">GZMU011</strain>
    </source>
</reference>
<accession>A0ABD0UTR1</accession>
<evidence type="ECO:0000313" key="1">
    <source>
        <dbReference type="EMBL" id="KAL0916126.1"/>
    </source>
</evidence>
<dbReference type="AlphaFoldDB" id="A0ABD0UTR1"/>
<dbReference type="EMBL" id="JANQDX010000011">
    <property type="protein sequence ID" value="KAL0916126.1"/>
    <property type="molecule type" value="Genomic_DNA"/>
</dbReference>
<evidence type="ECO:0000313" key="2">
    <source>
        <dbReference type="Proteomes" id="UP001552299"/>
    </source>
</evidence>
<gene>
    <name evidence="1" type="ORF">M5K25_013610</name>
</gene>
<comment type="caution">
    <text evidence="1">The sequence shown here is derived from an EMBL/GenBank/DDBJ whole genome shotgun (WGS) entry which is preliminary data.</text>
</comment>
<protein>
    <submittedName>
        <fullName evidence="1">Uncharacterized protein</fullName>
    </submittedName>
</protein>